<gene>
    <name evidence="2" type="ORF">CPB84DRAFT_294312</name>
</gene>
<evidence type="ECO:0000313" key="3">
    <source>
        <dbReference type="Proteomes" id="UP000724874"/>
    </source>
</evidence>
<proteinExistence type="predicted"/>
<evidence type="ECO:0000313" key="2">
    <source>
        <dbReference type="EMBL" id="KAF8907251.1"/>
    </source>
</evidence>
<feature type="compositionally biased region" description="Pro residues" evidence="1">
    <location>
        <begin position="198"/>
        <end position="208"/>
    </location>
</feature>
<feature type="compositionally biased region" description="Basic residues" evidence="1">
    <location>
        <begin position="559"/>
        <end position="570"/>
    </location>
</feature>
<accession>A0A9P5NS80</accession>
<sequence>MVSGVSTFSEDIHGPPYRVSSIETTAIGKGKGKAADTSITSFTDLEGVSGAFSIADRAKMRQRSQKQPPSSIIEIPSDEEYEVDLKASSLKSKSKGKAKPKAKDKGKTAEKGSSSAVSEPTPNAVPKPRPRPRPIHPIRPKSTHDGIGVIPIPGVDHYRSVSTPPSPSHDVEIPIATSTPARPDPMSWRPDIGQPGSSPLPPSDPPGPSMSTTYNESGYGIPRIETLPNQDEPGKLSSPSSLFSDSASSSKKRKRSPLDIDTEVDQLETSQNAAPVTWGDMARMRFYKGSDYVSPRHMPPPGTFFAGSSQSSIGGGKGYGDLPPGPTPARQSAPQHEIVDLTMLPPTMILSTTAKTSASKPKKPRKHKVTVEDEDLMPPPMIVLDEDEQDEDFDPNDDGETKKKKKKPKAAQKEKKSATGKVTSKKTQVTESSSKRKTQVEVVIATKPPKKGKKKEKSTPSTTESQSKDKDKGEKETFKSAEFIDDSDDDADPLRLVEGAADSITRPAPVPTASPLTKSPYSSIPSVPSSSSKPKQPEDTLSSLNPKSDFDMPKSSLPTKKRTSGSIKRKAVLDSEANKICLLLRTTRPSS</sequence>
<feature type="compositionally biased region" description="Basic and acidic residues" evidence="1">
    <location>
        <begin position="101"/>
        <end position="110"/>
    </location>
</feature>
<feature type="compositionally biased region" description="Basic and acidic residues" evidence="1">
    <location>
        <begin position="466"/>
        <end position="479"/>
    </location>
</feature>
<feature type="compositionally biased region" description="Acidic residues" evidence="1">
    <location>
        <begin position="384"/>
        <end position="398"/>
    </location>
</feature>
<evidence type="ECO:0000256" key="1">
    <source>
        <dbReference type="SAM" id="MobiDB-lite"/>
    </source>
</evidence>
<feature type="compositionally biased region" description="Polar residues" evidence="1">
    <location>
        <begin position="420"/>
        <end position="432"/>
    </location>
</feature>
<protein>
    <submittedName>
        <fullName evidence="2">Uncharacterized protein</fullName>
    </submittedName>
</protein>
<feature type="compositionally biased region" description="Low complexity" evidence="1">
    <location>
        <begin position="518"/>
        <end position="534"/>
    </location>
</feature>
<keyword evidence="3" id="KW-1185">Reference proteome</keyword>
<reference evidence="2" key="1">
    <citation type="submission" date="2020-11" db="EMBL/GenBank/DDBJ databases">
        <authorList>
            <consortium name="DOE Joint Genome Institute"/>
            <person name="Ahrendt S."/>
            <person name="Riley R."/>
            <person name="Andreopoulos W."/>
            <person name="LaButti K."/>
            <person name="Pangilinan J."/>
            <person name="Ruiz-duenas F.J."/>
            <person name="Barrasa J.M."/>
            <person name="Sanchez-Garcia M."/>
            <person name="Camarero S."/>
            <person name="Miyauchi S."/>
            <person name="Serrano A."/>
            <person name="Linde D."/>
            <person name="Babiker R."/>
            <person name="Drula E."/>
            <person name="Ayuso-Fernandez I."/>
            <person name="Pacheco R."/>
            <person name="Padilla G."/>
            <person name="Ferreira P."/>
            <person name="Barriuso J."/>
            <person name="Kellner H."/>
            <person name="Castanera R."/>
            <person name="Alfaro M."/>
            <person name="Ramirez L."/>
            <person name="Pisabarro A.G."/>
            <person name="Kuo A."/>
            <person name="Tritt A."/>
            <person name="Lipzen A."/>
            <person name="He G."/>
            <person name="Yan M."/>
            <person name="Ng V."/>
            <person name="Cullen D."/>
            <person name="Martin F."/>
            <person name="Rosso M.-N."/>
            <person name="Henrissat B."/>
            <person name="Hibbett D."/>
            <person name="Martinez A.T."/>
            <person name="Grigoriev I.V."/>
        </authorList>
    </citation>
    <scope>NUCLEOTIDE SEQUENCE</scope>
    <source>
        <strain evidence="2">AH 44721</strain>
    </source>
</reference>
<dbReference type="EMBL" id="JADNYJ010000015">
    <property type="protein sequence ID" value="KAF8907251.1"/>
    <property type="molecule type" value="Genomic_DNA"/>
</dbReference>
<feature type="region of interest" description="Disordered" evidence="1">
    <location>
        <begin position="57"/>
        <end position="271"/>
    </location>
</feature>
<dbReference type="Proteomes" id="UP000724874">
    <property type="component" value="Unassembled WGS sequence"/>
</dbReference>
<comment type="caution">
    <text evidence="2">The sequence shown here is derived from an EMBL/GenBank/DDBJ whole genome shotgun (WGS) entry which is preliminary data.</text>
</comment>
<name>A0A9P5NS80_GYMJU</name>
<organism evidence="2 3">
    <name type="scientific">Gymnopilus junonius</name>
    <name type="common">Spectacular rustgill mushroom</name>
    <name type="synonym">Gymnopilus spectabilis subsp. junonius</name>
    <dbReference type="NCBI Taxonomy" id="109634"/>
    <lineage>
        <taxon>Eukaryota</taxon>
        <taxon>Fungi</taxon>
        <taxon>Dikarya</taxon>
        <taxon>Basidiomycota</taxon>
        <taxon>Agaricomycotina</taxon>
        <taxon>Agaricomycetes</taxon>
        <taxon>Agaricomycetidae</taxon>
        <taxon>Agaricales</taxon>
        <taxon>Agaricineae</taxon>
        <taxon>Hymenogastraceae</taxon>
        <taxon>Gymnopilus</taxon>
    </lineage>
</organism>
<feature type="compositionally biased region" description="Low complexity" evidence="1">
    <location>
        <begin position="235"/>
        <end position="249"/>
    </location>
</feature>
<feature type="compositionally biased region" description="Basic residues" evidence="1">
    <location>
        <begin position="128"/>
        <end position="141"/>
    </location>
</feature>
<dbReference type="AlphaFoldDB" id="A0A9P5NS80"/>
<feature type="region of interest" description="Disordered" evidence="1">
    <location>
        <begin position="298"/>
        <end position="570"/>
    </location>
</feature>